<dbReference type="Pfam" id="PF01656">
    <property type="entry name" value="CbiA"/>
    <property type="match status" value="1"/>
</dbReference>
<dbReference type="Pfam" id="PF07685">
    <property type="entry name" value="GATase_3"/>
    <property type="match status" value="1"/>
</dbReference>
<comment type="miscellaneous">
    <text evidence="7">The a and c carboxylates of cobyrinate are activated for nucleophilic attack via formation of a phosphorylated intermediate by ATP. CbiA catalyzes first the amidation of the c-carboxylate, and then that of the a-carboxylate.</text>
</comment>
<dbReference type="PROSITE" id="PS51274">
    <property type="entry name" value="GATASE_COBBQ"/>
    <property type="match status" value="1"/>
</dbReference>
<dbReference type="HOGENOM" id="CLU_022752_2_0_3"/>
<dbReference type="InterPro" id="IPR004484">
    <property type="entry name" value="CbiA/CobB_synth"/>
</dbReference>
<keyword evidence="2 7" id="KW-0436">Ligase</keyword>
<sequence length="488" mass="54340">MTLIIAGDRSGTGKTTITLALLAFLRQKSAKVQSFKVGPDYIDPMFHSYITSRPCRNLDPILTSVSYVKSCFEQHCHGVDYALVEGVMGLFDGVPLKKAIPPYPPFQRGTGRRQEIENFCQDYGSTAHIARILNIPVVLVIDCSRLSGSVAAIAHGYRSLDLNINLVGVILNQVASDRHLTLLETALNPLNLPILGVIRRQEDLTIPDRHLGLVPTDELSELNQFIDKLAYLAQTCFNWEQLLPYLTPSPCHLLKKAEYHPPIPPLVKGGMGGSIKIAIAKDKAFNFYYPDNLDILEQLGATICYWSPLKDETLPEGTVGLYFGGGFPEMFAEALSRNQNALNAVKQAIINGMPTYAECGGLMYLCQEIVDFKGKSWPMVEILPTTAKMGQKLTLGYRQAIASGSSFLLKQGDPIWGHEFHRSQLTHSPAQPIFNLSSWQENSPRYGEGWHLYNLHASYLHLHFGGCPQIAEKFFCHTLDFFRNLALD</sequence>
<evidence type="ECO:0000313" key="11">
    <source>
        <dbReference type="Proteomes" id="UP000001203"/>
    </source>
</evidence>
<comment type="function">
    <text evidence="7">Catalyzes the ATP-dependent amidation of the two carboxylate groups at positions a and c of cobyrinate, using either L-glutamine or ammonia as the nitrogen source.</text>
</comment>
<gene>
    <name evidence="7 10" type="primary">cbiA</name>
    <name evidence="10" type="synonym">cobB</name>
    <name evidence="10" type="ordered locus">cce_4641</name>
</gene>
<evidence type="ECO:0000256" key="2">
    <source>
        <dbReference type="ARBA" id="ARBA00022598"/>
    </source>
</evidence>
<comment type="similarity">
    <text evidence="7">Belongs to the CobB/CbiA family.</text>
</comment>
<evidence type="ECO:0000256" key="5">
    <source>
        <dbReference type="ARBA" id="ARBA00022842"/>
    </source>
</evidence>
<dbReference type="Gene3D" id="3.40.50.300">
    <property type="entry name" value="P-loop containing nucleotide triphosphate hydrolases"/>
    <property type="match status" value="1"/>
</dbReference>
<protein>
    <recommendedName>
        <fullName evidence="7">Cobyrinate a,c-diamide synthase</fullName>
        <ecNumber evidence="7">6.3.5.11</ecNumber>
    </recommendedName>
    <alternativeName>
        <fullName evidence="7">Cobyrinic acid a,c-diamide synthetase</fullName>
    </alternativeName>
</protein>
<dbReference type="GO" id="GO:0005524">
    <property type="term" value="F:ATP binding"/>
    <property type="evidence" value="ECO:0007669"/>
    <property type="project" value="UniProtKB-UniRule"/>
</dbReference>
<dbReference type="CDD" id="cd05388">
    <property type="entry name" value="CobB_N"/>
    <property type="match status" value="1"/>
</dbReference>
<evidence type="ECO:0000259" key="8">
    <source>
        <dbReference type="Pfam" id="PF01656"/>
    </source>
</evidence>
<dbReference type="GO" id="GO:0009236">
    <property type="term" value="P:cobalamin biosynthetic process"/>
    <property type="evidence" value="ECO:0007669"/>
    <property type="project" value="UniProtKB-UniRule"/>
</dbReference>
<dbReference type="OrthoDB" id="9764035at2"/>
<evidence type="ECO:0000256" key="3">
    <source>
        <dbReference type="ARBA" id="ARBA00022741"/>
    </source>
</evidence>
<dbReference type="AlphaFoldDB" id="B1WW61"/>
<dbReference type="eggNOG" id="COG1797">
    <property type="taxonomic scope" value="Bacteria"/>
</dbReference>
<keyword evidence="5 7" id="KW-0460">Magnesium</keyword>
<dbReference type="GO" id="GO:0042242">
    <property type="term" value="F:cobyrinic acid a,c-diamide synthase activity"/>
    <property type="evidence" value="ECO:0007669"/>
    <property type="project" value="UniProtKB-UniRule"/>
</dbReference>
<comment type="catalytic activity">
    <reaction evidence="7">
        <text>cob(II)yrinate + 2 L-glutamine + 2 ATP + 2 H2O = cob(II)yrinate a,c diamide + 2 L-glutamate + 2 ADP + 2 phosphate + 2 H(+)</text>
        <dbReference type="Rhea" id="RHEA:26289"/>
        <dbReference type="ChEBI" id="CHEBI:15377"/>
        <dbReference type="ChEBI" id="CHEBI:15378"/>
        <dbReference type="ChEBI" id="CHEBI:29985"/>
        <dbReference type="ChEBI" id="CHEBI:30616"/>
        <dbReference type="ChEBI" id="CHEBI:43474"/>
        <dbReference type="ChEBI" id="CHEBI:58359"/>
        <dbReference type="ChEBI" id="CHEBI:58537"/>
        <dbReference type="ChEBI" id="CHEBI:58894"/>
        <dbReference type="ChEBI" id="CHEBI:456216"/>
        <dbReference type="EC" id="6.3.5.11"/>
    </reaction>
</comment>
<name>B1WW61_CROS5</name>
<evidence type="ECO:0000256" key="7">
    <source>
        <dbReference type="HAMAP-Rule" id="MF_00027"/>
    </source>
</evidence>
<evidence type="ECO:0000256" key="4">
    <source>
        <dbReference type="ARBA" id="ARBA00022840"/>
    </source>
</evidence>
<keyword evidence="3 7" id="KW-0547">Nucleotide-binding</keyword>
<dbReference type="InterPro" id="IPR029062">
    <property type="entry name" value="Class_I_gatase-like"/>
</dbReference>
<keyword evidence="4 7" id="KW-0067">ATP-binding</keyword>
<feature type="domain" description="CobB/CobQ-like glutamine amidotransferase" evidence="9">
    <location>
        <begin position="276"/>
        <end position="465"/>
    </location>
</feature>
<comment type="domain">
    <text evidence="7">Comprises of two domains. The C-terminal domain contains the binding site for glutamine and catalyzes the hydrolysis of this substrate to glutamate and ammonia. The N-terminal domain is anticipated to bind ATP and cobyrinate and catalyzes the ultimate synthesis of the diamide product. The ammonia produced via the glutaminase domain is probably translocated to the adjacent domain via a molecular tunnel, where it reacts with an activated intermediate.</text>
</comment>
<feature type="site" description="Increases nucleophilicity of active site Cys" evidence="7">
    <location>
        <position position="461"/>
    </location>
</feature>
<organism evidence="10 11">
    <name type="scientific">Crocosphaera subtropica (strain ATCC 51142 / BH68)</name>
    <name type="common">Cyanothece sp. (strain ATCC 51142)</name>
    <dbReference type="NCBI Taxonomy" id="43989"/>
    <lineage>
        <taxon>Bacteria</taxon>
        <taxon>Bacillati</taxon>
        <taxon>Cyanobacteriota</taxon>
        <taxon>Cyanophyceae</taxon>
        <taxon>Oscillatoriophycideae</taxon>
        <taxon>Chroococcales</taxon>
        <taxon>Aphanothecaceae</taxon>
        <taxon>Crocosphaera</taxon>
        <taxon>Crocosphaera subtropica</taxon>
    </lineage>
</organism>
<dbReference type="RefSeq" id="WP_009543312.1">
    <property type="nucleotide sequence ID" value="NC_010546.1"/>
</dbReference>
<dbReference type="SUPFAM" id="SSF52540">
    <property type="entry name" value="P-loop containing nucleoside triphosphate hydrolases"/>
    <property type="match status" value="1"/>
</dbReference>
<comment type="pathway">
    <text evidence="7">Cofactor biosynthesis; adenosylcobalamin biosynthesis; cob(II)yrinate a,c-diamide from sirohydrochlorin (anaerobic route): step 10/10.</text>
</comment>
<dbReference type="InterPro" id="IPR002586">
    <property type="entry name" value="CobQ/CobB/MinD/ParA_Nub-bd_dom"/>
</dbReference>
<keyword evidence="6 7" id="KW-0315">Glutamine amidotransferase</keyword>
<evidence type="ECO:0000256" key="6">
    <source>
        <dbReference type="ARBA" id="ARBA00022962"/>
    </source>
</evidence>
<dbReference type="STRING" id="43989.cce_4641"/>
<dbReference type="CDD" id="cd03130">
    <property type="entry name" value="GATase1_CobB"/>
    <property type="match status" value="1"/>
</dbReference>
<evidence type="ECO:0000259" key="9">
    <source>
        <dbReference type="Pfam" id="PF07685"/>
    </source>
</evidence>
<dbReference type="InterPro" id="IPR027417">
    <property type="entry name" value="P-loop_NTPase"/>
</dbReference>
<keyword evidence="7" id="KW-0169">Cobalamin biosynthesis</keyword>
<feature type="domain" description="CobQ/CobB/MinD/ParA nucleotide binding" evidence="8">
    <location>
        <begin position="3"/>
        <end position="211"/>
    </location>
</feature>
<feature type="active site" description="Nucleophile" evidence="7">
    <location>
        <position position="359"/>
    </location>
</feature>
<evidence type="ECO:0000313" key="10">
    <source>
        <dbReference type="EMBL" id="ACB53989.1"/>
    </source>
</evidence>
<proteinExistence type="inferred from homology"/>
<keyword evidence="11" id="KW-1185">Reference proteome</keyword>
<dbReference type="PANTHER" id="PTHR43873:SF1">
    <property type="entry name" value="COBYRINATE A,C-DIAMIDE SYNTHASE"/>
    <property type="match status" value="1"/>
</dbReference>
<dbReference type="SUPFAM" id="SSF52317">
    <property type="entry name" value="Class I glutamine amidotransferase-like"/>
    <property type="match status" value="1"/>
</dbReference>
<dbReference type="Proteomes" id="UP000001203">
    <property type="component" value="Chromosome circular"/>
</dbReference>
<dbReference type="HAMAP" id="MF_00027">
    <property type="entry name" value="CobB_CbiA"/>
    <property type="match status" value="1"/>
</dbReference>
<accession>B1WW61</accession>
<dbReference type="InterPro" id="IPR011698">
    <property type="entry name" value="GATase_3"/>
</dbReference>
<dbReference type="NCBIfam" id="TIGR00379">
    <property type="entry name" value="cobB"/>
    <property type="match status" value="1"/>
</dbReference>
<dbReference type="NCBIfam" id="NF002204">
    <property type="entry name" value="PRK01077.1"/>
    <property type="match status" value="1"/>
</dbReference>
<dbReference type="Gene3D" id="3.40.50.880">
    <property type="match status" value="1"/>
</dbReference>
<dbReference type="KEGG" id="cyt:cce_4641"/>
<comment type="cofactor">
    <cofactor evidence="1 7">
        <name>Mg(2+)</name>
        <dbReference type="ChEBI" id="CHEBI:18420"/>
    </cofactor>
</comment>
<dbReference type="EMBL" id="CP000806">
    <property type="protein sequence ID" value="ACB53989.1"/>
    <property type="molecule type" value="Genomic_DNA"/>
</dbReference>
<evidence type="ECO:0000256" key="1">
    <source>
        <dbReference type="ARBA" id="ARBA00001946"/>
    </source>
</evidence>
<dbReference type="PANTHER" id="PTHR43873">
    <property type="entry name" value="COBYRINATE A,C-DIAMIDE SYNTHASE"/>
    <property type="match status" value="1"/>
</dbReference>
<dbReference type="UniPathway" id="UPA00148">
    <property type="reaction ID" value="UER00231"/>
</dbReference>
<dbReference type="EC" id="6.3.5.11" evidence="7"/>
<reference evidence="10 11" key="1">
    <citation type="journal article" date="2008" name="Proc. Natl. Acad. Sci. U.S.A.">
        <title>The genome of Cyanothece 51142, a unicellular diazotrophic cyanobacterium important in the marine nitrogen cycle.</title>
        <authorList>
            <person name="Welsh E.A."/>
            <person name="Liberton M."/>
            <person name="Stoeckel J."/>
            <person name="Loh T."/>
            <person name="Elvitigala T."/>
            <person name="Wang C."/>
            <person name="Wollam A."/>
            <person name="Fulton R.S."/>
            <person name="Clifton S.W."/>
            <person name="Jacobs J.M."/>
            <person name="Aurora R."/>
            <person name="Ghosh B.K."/>
            <person name="Sherman L.A."/>
            <person name="Smith R.D."/>
            <person name="Wilson R.K."/>
            <person name="Pakrasi H.B."/>
        </authorList>
    </citation>
    <scope>NUCLEOTIDE SEQUENCE [LARGE SCALE GENOMIC DNA]</scope>
    <source>
        <strain evidence="11">ATCC 51142 / BH68</strain>
    </source>
</reference>